<keyword evidence="5 6" id="KW-0472">Membrane</keyword>
<dbReference type="EMBL" id="JABFAC010000013">
    <property type="protein sequence ID" value="MBA0633204.1"/>
    <property type="molecule type" value="Genomic_DNA"/>
</dbReference>
<dbReference type="AlphaFoldDB" id="A0A7J8T4A2"/>
<comment type="caution">
    <text evidence="7">The sequence shown here is derived from an EMBL/GenBank/DDBJ whole genome shotgun (WGS) entry which is preliminary data.</text>
</comment>
<comment type="subcellular location">
    <subcellularLocation>
        <location evidence="1">Membrane</location>
    </subcellularLocation>
</comment>
<evidence type="ECO:0000256" key="1">
    <source>
        <dbReference type="ARBA" id="ARBA00004370"/>
    </source>
</evidence>
<evidence type="ECO:0000256" key="2">
    <source>
        <dbReference type="ARBA" id="ARBA00006840"/>
    </source>
</evidence>
<dbReference type="InterPro" id="IPR044991">
    <property type="entry name" value="TET_plant"/>
</dbReference>
<evidence type="ECO:0000256" key="5">
    <source>
        <dbReference type="ARBA" id="ARBA00023136"/>
    </source>
</evidence>
<evidence type="ECO:0000256" key="6">
    <source>
        <dbReference type="SAM" id="Phobius"/>
    </source>
</evidence>
<keyword evidence="3 6" id="KW-0812">Transmembrane</keyword>
<dbReference type="PANTHER" id="PTHR32191">
    <property type="entry name" value="TETRASPANIN-8-RELATED"/>
    <property type="match status" value="1"/>
</dbReference>
<gene>
    <name evidence="7" type="ORF">Godav_001828</name>
</gene>
<evidence type="ECO:0000313" key="8">
    <source>
        <dbReference type="Proteomes" id="UP000593561"/>
    </source>
</evidence>
<dbReference type="GO" id="GO:0009734">
    <property type="term" value="P:auxin-activated signaling pathway"/>
    <property type="evidence" value="ECO:0007669"/>
    <property type="project" value="InterPro"/>
</dbReference>
<proteinExistence type="inferred from homology"/>
<protein>
    <submittedName>
        <fullName evidence="7">Uncharacterized protein</fullName>
    </submittedName>
</protein>
<dbReference type="Proteomes" id="UP000593561">
    <property type="component" value="Unassembled WGS sequence"/>
</dbReference>
<name>A0A7J8T4A2_GOSDV</name>
<evidence type="ECO:0000313" key="7">
    <source>
        <dbReference type="EMBL" id="MBA0633204.1"/>
    </source>
</evidence>
<evidence type="ECO:0000256" key="3">
    <source>
        <dbReference type="ARBA" id="ARBA00022692"/>
    </source>
</evidence>
<reference evidence="7 8" key="1">
    <citation type="journal article" date="2019" name="Genome Biol. Evol.">
        <title>Insights into the evolution of the New World diploid cottons (Gossypium, subgenus Houzingenia) based on genome sequencing.</title>
        <authorList>
            <person name="Grover C.E."/>
            <person name="Arick M.A. 2nd"/>
            <person name="Thrash A."/>
            <person name="Conover J.L."/>
            <person name="Sanders W.S."/>
            <person name="Peterson D.G."/>
            <person name="Frelichowski J.E."/>
            <person name="Scheffler J.A."/>
            <person name="Scheffler B.E."/>
            <person name="Wendel J.F."/>
        </authorList>
    </citation>
    <scope>NUCLEOTIDE SEQUENCE [LARGE SCALE GENOMIC DNA]</scope>
    <source>
        <strain evidence="7">27</strain>
        <tissue evidence="7">Leaf</tissue>
    </source>
</reference>
<organism evidence="7 8">
    <name type="scientific">Gossypium davidsonii</name>
    <name type="common">Davidson's cotton</name>
    <name type="synonym">Gossypium klotzschianum subsp. davidsonii</name>
    <dbReference type="NCBI Taxonomy" id="34287"/>
    <lineage>
        <taxon>Eukaryota</taxon>
        <taxon>Viridiplantae</taxon>
        <taxon>Streptophyta</taxon>
        <taxon>Embryophyta</taxon>
        <taxon>Tracheophyta</taxon>
        <taxon>Spermatophyta</taxon>
        <taxon>Magnoliopsida</taxon>
        <taxon>eudicotyledons</taxon>
        <taxon>Gunneridae</taxon>
        <taxon>Pentapetalae</taxon>
        <taxon>rosids</taxon>
        <taxon>malvids</taxon>
        <taxon>Malvales</taxon>
        <taxon>Malvaceae</taxon>
        <taxon>Malvoideae</taxon>
        <taxon>Gossypium</taxon>
    </lineage>
</organism>
<dbReference type="GO" id="GO:0016020">
    <property type="term" value="C:membrane"/>
    <property type="evidence" value="ECO:0007669"/>
    <property type="project" value="UniProtKB-SubCell"/>
</dbReference>
<keyword evidence="8" id="KW-1185">Reference proteome</keyword>
<evidence type="ECO:0000256" key="4">
    <source>
        <dbReference type="ARBA" id="ARBA00022989"/>
    </source>
</evidence>
<accession>A0A7J8T4A2</accession>
<keyword evidence="4 6" id="KW-1133">Transmembrane helix</keyword>
<feature type="transmembrane region" description="Helical" evidence="6">
    <location>
        <begin position="51"/>
        <end position="73"/>
    </location>
</feature>
<comment type="similarity">
    <text evidence="2">Belongs to the tetraspanin (TM4SF) family.</text>
</comment>
<sequence length="78" mass="8662">MTTWTKNNGGSSKNNDCNLWNNDNKTLCFECQSCKAGVIYGVKDSRRKSSVVNIVFCIFIVVFYFISICALGNSAKHG</sequence>